<evidence type="ECO:0000313" key="2">
    <source>
        <dbReference type="EMBL" id="CCD51088.1"/>
    </source>
</evidence>
<evidence type="ECO:0000256" key="1">
    <source>
        <dbReference type="SAM" id="MobiDB-lite"/>
    </source>
</evidence>
<organism evidence="2 3">
    <name type="scientific">Botryotinia fuckeliana (strain T4)</name>
    <name type="common">Noble rot fungus</name>
    <name type="synonym">Botrytis cinerea</name>
    <dbReference type="NCBI Taxonomy" id="999810"/>
    <lineage>
        <taxon>Eukaryota</taxon>
        <taxon>Fungi</taxon>
        <taxon>Dikarya</taxon>
        <taxon>Ascomycota</taxon>
        <taxon>Pezizomycotina</taxon>
        <taxon>Leotiomycetes</taxon>
        <taxon>Helotiales</taxon>
        <taxon>Sclerotiniaceae</taxon>
        <taxon>Botrytis</taxon>
    </lineage>
</organism>
<reference evidence="3" key="1">
    <citation type="journal article" date="2011" name="PLoS Genet.">
        <title>Genomic analysis of the necrotrophic fungal pathogens Sclerotinia sclerotiorum and Botrytis cinerea.</title>
        <authorList>
            <person name="Amselem J."/>
            <person name="Cuomo C.A."/>
            <person name="van Kan J.A."/>
            <person name="Viaud M."/>
            <person name="Benito E.P."/>
            <person name="Couloux A."/>
            <person name="Coutinho P.M."/>
            <person name="de Vries R.P."/>
            <person name="Dyer P.S."/>
            <person name="Fillinger S."/>
            <person name="Fournier E."/>
            <person name="Gout L."/>
            <person name="Hahn M."/>
            <person name="Kohn L."/>
            <person name="Lapalu N."/>
            <person name="Plummer K.M."/>
            <person name="Pradier J.M."/>
            <person name="Quevillon E."/>
            <person name="Sharon A."/>
            <person name="Simon A."/>
            <person name="ten Have A."/>
            <person name="Tudzynski B."/>
            <person name="Tudzynski P."/>
            <person name="Wincker P."/>
            <person name="Andrew M."/>
            <person name="Anthouard V."/>
            <person name="Beever R.E."/>
            <person name="Beffa R."/>
            <person name="Benoit I."/>
            <person name="Bouzid O."/>
            <person name="Brault B."/>
            <person name="Chen Z."/>
            <person name="Choquer M."/>
            <person name="Collemare J."/>
            <person name="Cotton P."/>
            <person name="Danchin E.G."/>
            <person name="Da Silva C."/>
            <person name="Gautier A."/>
            <person name="Giraud C."/>
            <person name="Giraud T."/>
            <person name="Gonzalez C."/>
            <person name="Grossetete S."/>
            <person name="Guldener U."/>
            <person name="Henrissat B."/>
            <person name="Howlett B.J."/>
            <person name="Kodira C."/>
            <person name="Kretschmer M."/>
            <person name="Lappartient A."/>
            <person name="Leroch M."/>
            <person name="Levis C."/>
            <person name="Mauceli E."/>
            <person name="Neuveglise C."/>
            <person name="Oeser B."/>
            <person name="Pearson M."/>
            <person name="Poulain J."/>
            <person name="Poussereau N."/>
            <person name="Quesneville H."/>
            <person name="Rascle C."/>
            <person name="Schumacher J."/>
            <person name="Segurens B."/>
            <person name="Sexton A."/>
            <person name="Silva E."/>
            <person name="Sirven C."/>
            <person name="Soanes D.M."/>
            <person name="Talbot N.J."/>
            <person name="Templeton M."/>
            <person name="Yandava C."/>
            <person name="Yarden O."/>
            <person name="Zeng Q."/>
            <person name="Rollins J.A."/>
            <person name="Lebrun M.H."/>
            <person name="Dickman M."/>
        </authorList>
    </citation>
    <scope>NUCLEOTIDE SEQUENCE [LARGE SCALE GENOMIC DNA]</scope>
    <source>
        <strain evidence="3">T4</strain>
    </source>
</reference>
<dbReference type="InParanoid" id="G2YH54"/>
<proteinExistence type="predicted"/>
<feature type="region of interest" description="Disordered" evidence="1">
    <location>
        <begin position="35"/>
        <end position="58"/>
    </location>
</feature>
<dbReference type="Proteomes" id="UP000008177">
    <property type="component" value="Unplaced contigs"/>
</dbReference>
<dbReference type="HOGENOM" id="CLU_2812061_0_0_1"/>
<evidence type="ECO:0000313" key="3">
    <source>
        <dbReference type="Proteomes" id="UP000008177"/>
    </source>
</evidence>
<dbReference type="EMBL" id="FQ790332">
    <property type="protein sequence ID" value="CCD51088.1"/>
    <property type="molecule type" value="Genomic_DNA"/>
</dbReference>
<protein>
    <submittedName>
        <fullName evidence="2">Uncharacterized protein</fullName>
    </submittedName>
</protein>
<accession>G2YH54</accession>
<name>G2YH54_BOTF4</name>
<dbReference type="AlphaFoldDB" id="G2YH54"/>
<sequence length="67" mass="7430">MTSQAASSQSVALKALRKSSKGYLRLQEVEIHRAEASECKDPTPTYPTHSRQQTDGSYDHVHMILGT</sequence>
<gene>
    <name evidence="2" type="ORF">BofuT4_uP023560.1</name>
</gene>
<feature type="compositionally biased region" description="Polar residues" evidence="1">
    <location>
        <begin position="46"/>
        <end position="56"/>
    </location>
</feature>